<comment type="caution">
    <text evidence="2">The sequence shown here is derived from an EMBL/GenBank/DDBJ whole genome shotgun (WGS) entry which is preliminary data.</text>
</comment>
<evidence type="ECO:0000256" key="1">
    <source>
        <dbReference type="SAM" id="Phobius"/>
    </source>
</evidence>
<protein>
    <submittedName>
        <fullName evidence="2">Uncharacterized protein</fullName>
    </submittedName>
</protein>
<dbReference type="RefSeq" id="WP_012320817.1">
    <property type="nucleotide sequence ID" value="NZ_BJXP01000047.1"/>
</dbReference>
<organism evidence="2 3">
    <name type="scientific">Methylobacterium radiotolerans</name>
    <dbReference type="NCBI Taxonomy" id="31998"/>
    <lineage>
        <taxon>Bacteria</taxon>
        <taxon>Pseudomonadati</taxon>
        <taxon>Pseudomonadota</taxon>
        <taxon>Alphaproteobacteria</taxon>
        <taxon>Hyphomicrobiales</taxon>
        <taxon>Methylobacteriaceae</taxon>
        <taxon>Methylobacterium</taxon>
    </lineage>
</organism>
<evidence type="ECO:0000313" key="3">
    <source>
        <dbReference type="Proteomes" id="UP001549119"/>
    </source>
</evidence>
<accession>A0ABV2NIT3</accession>
<dbReference type="GeneID" id="6139941"/>
<feature type="transmembrane region" description="Helical" evidence="1">
    <location>
        <begin position="30"/>
        <end position="48"/>
    </location>
</feature>
<name>A0ABV2NIT3_9HYPH</name>
<proteinExistence type="predicted"/>
<keyword evidence="3" id="KW-1185">Reference proteome</keyword>
<dbReference type="Proteomes" id="UP001549119">
    <property type="component" value="Unassembled WGS sequence"/>
</dbReference>
<reference evidence="2 3" key="1">
    <citation type="submission" date="2024-06" db="EMBL/GenBank/DDBJ databases">
        <title>Genomics of switchgrass bacterial isolates.</title>
        <authorList>
            <person name="Shade A."/>
        </authorList>
    </citation>
    <scope>NUCLEOTIDE SEQUENCE [LARGE SCALE GENOMIC DNA]</scope>
    <source>
        <strain evidence="2 3">PvP084</strain>
    </source>
</reference>
<keyword evidence="1" id="KW-1133">Transmembrane helix</keyword>
<dbReference type="EMBL" id="JBEPNW010000002">
    <property type="protein sequence ID" value="MET3866392.1"/>
    <property type="molecule type" value="Genomic_DNA"/>
</dbReference>
<keyword evidence="1" id="KW-0472">Membrane</keyword>
<keyword evidence="1" id="KW-0812">Transmembrane</keyword>
<sequence>MQHLFQAVAIFAFGCLLIHAGRAYARATTLLLSATALMLSVTLGTVLWQRIGVPGRSVAAGPSYTVALGQPAQESRAR</sequence>
<gene>
    <name evidence="2" type="ORF">ABIC20_003701</name>
</gene>
<evidence type="ECO:0000313" key="2">
    <source>
        <dbReference type="EMBL" id="MET3866392.1"/>
    </source>
</evidence>